<evidence type="ECO:0000256" key="2">
    <source>
        <dbReference type="SAM" id="SignalP"/>
    </source>
</evidence>
<keyword evidence="4" id="KW-1185">Reference proteome</keyword>
<dbReference type="InterPro" id="IPR036291">
    <property type="entry name" value="NAD(P)-bd_dom_sf"/>
</dbReference>
<dbReference type="Proteomes" id="UP000596742">
    <property type="component" value="Unassembled WGS sequence"/>
</dbReference>
<sequence length="323" mass="36643">MFSMIIVLPLVILWLTYRWFRHKNTIDNYGSRYVFITGCDSGFGNMLTKRLDGLGFNVFAGCLTQAGEEKLTLETSEKVKTIRIDVSKTESIEDAFNTVKSSLPSDTGLWGVVNNAGITGNLGPVEWLTRKDYQAAFEINTLGMVETTRIFLPLIIKEKGRIVNITSMMGRIAAANPTYIVSKFAAEGYSDVLRRELYKRGVTVHILEPGFFRTNLINIESLCSAADNSFRGISSKLKQYYGQVYVEEWKDIITKTITNLGSPHTHLVVNAYVHALTSKYPKYRYLVGNDAKYIYRILWNLPEWISDYLLTRTAILPQAERNS</sequence>
<evidence type="ECO:0000313" key="3">
    <source>
        <dbReference type="EMBL" id="VDI15641.1"/>
    </source>
</evidence>
<protein>
    <submittedName>
        <fullName evidence="3">17beta-estradiol 17-dehydrogenase / all-trans-retinol dehydrogenase (NAD+) / 3alpha(17beta)</fullName>
    </submittedName>
</protein>
<feature type="chain" id="PRO_5032675806" evidence="2">
    <location>
        <begin position="19"/>
        <end position="323"/>
    </location>
</feature>
<dbReference type="Gene3D" id="3.40.50.720">
    <property type="entry name" value="NAD(P)-binding Rossmann-like Domain"/>
    <property type="match status" value="1"/>
</dbReference>
<dbReference type="OrthoDB" id="5296at2759"/>
<dbReference type="GO" id="GO:0008202">
    <property type="term" value="P:steroid metabolic process"/>
    <property type="evidence" value="ECO:0007669"/>
    <property type="project" value="TreeGrafter"/>
</dbReference>
<dbReference type="PRINTS" id="PR00081">
    <property type="entry name" value="GDHRDH"/>
</dbReference>
<evidence type="ECO:0000313" key="4">
    <source>
        <dbReference type="Proteomes" id="UP000596742"/>
    </source>
</evidence>
<gene>
    <name evidence="3" type="ORF">MGAL_10B067924</name>
</gene>
<evidence type="ECO:0000256" key="1">
    <source>
        <dbReference type="RuleBase" id="RU000363"/>
    </source>
</evidence>
<dbReference type="PANTHER" id="PTHR43313:SF50">
    <property type="entry name" value="GH26015P"/>
    <property type="match status" value="1"/>
</dbReference>
<keyword evidence="2" id="KW-0732">Signal</keyword>
<dbReference type="PANTHER" id="PTHR43313">
    <property type="entry name" value="SHORT-CHAIN DEHYDROGENASE/REDUCTASE FAMILY 9C"/>
    <property type="match status" value="1"/>
</dbReference>
<dbReference type="Pfam" id="PF00106">
    <property type="entry name" value="adh_short"/>
    <property type="match status" value="1"/>
</dbReference>
<comment type="similarity">
    <text evidence="1">Belongs to the short-chain dehydrogenases/reductases (SDR) family.</text>
</comment>
<name>A0A8B6D8P6_MYTGA</name>
<dbReference type="SUPFAM" id="SSF51735">
    <property type="entry name" value="NAD(P)-binding Rossmann-fold domains"/>
    <property type="match status" value="1"/>
</dbReference>
<dbReference type="GO" id="GO:0016491">
    <property type="term" value="F:oxidoreductase activity"/>
    <property type="evidence" value="ECO:0007669"/>
    <property type="project" value="TreeGrafter"/>
</dbReference>
<organism evidence="3 4">
    <name type="scientific">Mytilus galloprovincialis</name>
    <name type="common">Mediterranean mussel</name>
    <dbReference type="NCBI Taxonomy" id="29158"/>
    <lineage>
        <taxon>Eukaryota</taxon>
        <taxon>Metazoa</taxon>
        <taxon>Spiralia</taxon>
        <taxon>Lophotrochozoa</taxon>
        <taxon>Mollusca</taxon>
        <taxon>Bivalvia</taxon>
        <taxon>Autobranchia</taxon>
        <taxon>Pteriomorphia</taxon>
        <taxon>Mytilida</taxon>
        <taxon>Mytiloidea</taxon>
        <taxon>Mytilidae</taxon>
        <taxon>Mytilinae</taxon>
        <taxon>Mytilus</taxon>
    </lineage>
</organism>
<dbReference type="InterPro" id="IPR002347">
    <property type="entry name" value="SDR_fam"/>
</dbReference>
<dbReference type="AlphaFoldDB" id="A0A8B6D8P6"/>
<feature type="signal peptide" evidence="2">
    <location>
        <begin position="1"/>
        <end position="18"/>
    </location>
</feature>
<accession>A0A8B6D8P6</accession>
<proteinExistence type="inferred from homology"/>
<reference evidence="3" key="1">
    <citation type="submission" date="2018-11" db="EMBL/GenBank/DDBJ databases">
        <authorList>
            <person name="Alioto T."/>
            <person name="Alioto T."/>
        </authorList>
    </citation>
    <scope>NUCLEOTIDE SEQUENCE</scope>
</reference>
<dbReference type="PRINTS" id="PR00080">
    <property type="entry name" value="SDRFAMILY"/>
</dbReference>
<comment type="caution">
    <text evidence="3">The sequence shown here is derived from an EMBL/GenBank/DDBJ whole genome shotgun (WGS) entry which is preliminary data.</text>
</comment>
<dbReference type="EMBL" id="UYJE01002998">
    <property type="protein sequence ID" value="VDI15641.1"/>
    <property type="molecule type" value="Genomic_DNA"/>
</dbReference>